<dbReference type="EMBL" id="HBGQ01091377">
    <property type="protein sequence ID" value="CAD9527649.1"/>
    <property type="molecule type" value="Transcribed_RNA"/>
</dbReference>
<evidence type="ECO:0000313" key="1">
    <source>
        <dbReference type="EMBL" id="CAD9527649.1"/>
    </source>
</evidence>
<sequence length="190" mass="20410">MAGAYADSSKRFRVTNRCREPIWIEQAGPDGGGLPQEDPIIRIDVDGSYTYSIPNRGLASTRFLPKTGCDADGNYCDIQSMPPCPAGGCDLPVDTKFESSWGCMYWTGDPAKDKESCTLTGQGNPSTYQDWWDGSAVDGWTLPFTILVDDGGRGLLPGSEGSPDICGPVVCANLDAARLCPQNEFLTPQS</sequence>
<dbReference type="AlphaFoldDB" id="A0A7S2IT76"/>
<dbReference type="InterPro" id="IPR037176">
    <property type="entry name" value="Osmotin/thaumatin-like_sf"/>
</dbReference>
<accession>A0A7S2IT76</accession>
<reference evidence="1" key="1">
    <citation type="submission" date="2021-01" db="EMBL/GenBank/DDBJ databases">
        <authorList>
            <person name="Corre E."/>
            <person name="Pelletier E."/>
            <person name="Niang G."/>
            <person name="Scheremetjew M."/>
            <person name="Finn R."/>
            <person name="Kale V."/>
            <person name="Holt S."/>
            <person name="Cochrane G."/>
            <person name="Meng A."/>
            <person name="Brown T."/>
            <person name="Cohen L."/>
        </authorList>
    </citation>
    <scope>NUCLEOTIDE SEQUENCE</scope>
    <source>
        <strain evidence="1">CCMP2222</strain>
    </source>
</reference>
<dbReference type="SUPFAM" id="SSF49870">
    <property type="entry name" value="Osmotin, thaumatin-like protein"/>
    <property type="match status" value="1"/>
</dbReference>
<gene>
    <name evidence="1" type="ORF">AAND1436_LOCUS43557</name>
</gene>
<dbReference type="Gene3D" id="2.60.110.10">
    <property type="entry name" value="Thaumatin"/>
    <property type="match status" value="1"/>
</dbReference>
<protein>
    <submittedName>
        <fullName evidence="1">Uncharacterized protein</fullName>
    </submittedName>
</protein>
<organism evidence="1">
    <name type="scientific">Alexandrium andersonii</name>
    <dbReference type="NCBI Taxonomy" id="327968"/>
    <lineage>
        <taxon>Eukaryota</taxon>
        <taxon>Sar</taxon>
        <taxon>Alveolata</taxon>
        <taxon>Dinophyceae</taxon>
        <taxon>Gonyaulacales</taxon>
        <taxon>Pyrocystaceae</taxon>
        <taxon>Alexandrium</taxon>
    </lineage>
</organism>
<name>A0A7S2IT76_9DINO</name>
<proteinExistence type="predicted"/>